<protein>
    <submittedName>
        <fullName evidence="1">Uncharacterized protein</fullName>
    </submittedName>
</protein>
<dbReference type="OrthoDB" id="3635978at2759"/>
<reference evidence="1" key="1">
    <citation type="journal article" date="2020" name="Stud. Mycol.">
        <title>101 Dothideomycetes genomes: a test case for predicting lifestyles and emergence of pathogens.</title>
        <authorList>
            <person name="Haridas S."/>
            <person name="Albert R."/>
            <person name="Binder M."/>
            <person name="Bloem J."/>
            <person name="Labutti K."/>
            <person name="Salamov A."/>
            <person name="Andreopoulos B."/>
            <person name="Baker S."/>
            <person name="Barry K."/>
            <person name="Bills G."/>
            <person name="Bluhm B."/>
            <person name="Cannon C."/>
            <person name="Castanera R."/>
            <person name="Culley D."/>
            <person name="Daum C."/>
            <person name="Ezra D."/>
            <person name="Gonzalez J."/>
            <person name="Henrissat B."/>
            <person name="Kuo A."/>
            <person name="Liang C."/>
            <person name="Lipzen A."/>
            <person name="Lutzoni F."/>
            <person name="Magnuson J."/>
            <person name="Mondo S."/>
            <person name="Nolan M."/>
            <person name="Ohm R."/>
            <person name="Pangilinan J."/>
            <person name="Park H.-J."/>
            <person name="Ramirez L."/>
            <person name="Alfaro M."/>
            <person name="Sun H."/>
            <person name="Tritt A."/>
            <person name="Yoshinaga Y."/>
            <person name="Zwiers L.-H."/>
            <person name="Turgeon B."/>
            <person name="Goodwin S."/>
            <person name="Spatafora J."/>
            <person name="Crous P."/>
            <person name="Grigoriev I."/>
        </authorList>
    </citation>
    <scope>NUCLEOTIDE SEQUENCE</scope>
    <source>
        <strain evidence="1">SCOH1-5</strain>
    </source>
</reference>
<evidence type="ECO:0000313" key="2">
    <source>
        <dbReference type="Proteomes" id="UP000799539"/>
    </source>
</evidence>
<accession>A0A6A6FAS9</accession>
<gene>
    <name evidence="1" type="ORF">CERZMDRAFT_99168</name>
</gene>
<dbReference type="EMBL" id="ML992680">
    <property type="protein sequence ID" value="KAF2210550.1"/>
    <property type="molecule type" value="Genomic_DNA"/>
</dbReference>
<organism evidence="1 2">
    <name type="scientific">Cercospora zeae-maydis SCOH1-5</name>
    <dbReference type="NCBI Taxonomy" id="717836"/>
    <lineage>
        <taxon>Eukaryota</taxon>
        <taxon>Fungi</taxon>
        <taxon>Dikarya</taxon>
        <taxon>Ascomycota</taxon>
        <taxon>Pezizomycotina</taxon>
        <taxon>Dothideomycetes</taxon>
        <taxon>Dothideomycetidae</taxon>
        <taxon>Mycosphaerellales</taxon>
        <taxon>Mycosphaerellaceae</taxon>
        <taxon>Cercospora</taxon>
    </lineage>
</organism>
<name>A0A6A6FAS9_9PEZI</name>
<evidence type="ECO:0000313" key="1">
    <source>
        <dbReference type="EMBL" id="KAF2210550.1"/>
    </source>
</evidence>
<dbReference type="AlphaFoldDB" id="A0A6A6FAS9"/>
<sequence>MFASCFSRLASFATPKRAFMPNIIPHWPAIRRQTGATLANDTNRILGDKMMIVSDRPNGKLTLVETTKDSSASCKTFQEYRAKYTLAEHDEYAVAKSPSIQVYFPPFVRPQSRILHILVEFKNLDLEQIYHLEKEVHMHLAPMRKAFGTWRRLYGHECGTTVGETETHAYKIEGEQVCAHGNIEFSIPSECVSILGGIAELYGVTFVGDKTECMGKMDLL</sequence>
<keyword evidence="2" id="KW-1185">Reference proteome</keyword>
<dbReference type="Proteomes" id="UP000799539">
    <property type="component" value="Unassembled WGS sequence"/>
</dbReference>
<proteinExistence type="predicted"/>